<dbReference type="PROSITE" id="PS51664">
    <property type="entry name" value="YCAO"/>
    <property type="match status" value="1"/>
</dbReference>
<dbReference type="Proteomes" id="UP000439983">
    <property type="component" value="Unassembled WGS sequence"/>
</dbReference>
<evidence type="ECO:0000259" key="2">
    <source>
        <dbReference type="PROSITE" id="PS51664"/>
    </source>
</evidence>
<feature type="domain" description="YcaO" evidence="2">
    <location>
        <begin position="136"/>
        <end position="454"/>
    </location>
</feature>
<evidence type="ECO:0000313" key="3">
    <source>
        <dbReference type="EMBL" id="MQX13352.1"/>
    </source>
</evidence>
<dbReference type="EMBL" id="WITC01000007">
    <property type="protein sequence ID" value="MQX13352.1"/>
    <property type="molecule type" value="Genomic_DNA"/>
</dbReference>
<dbReference type="Pfam" id="PF02624">
    <property type="entry name" value="YcaO"/>
    <property type="match status" value="1"/>
</dbReference>
<evidence type="ECO:0000313" key="4">
    <source>
        <dbReference type="Proteomes" id="UP000439983"/>
    </source>
</evidence>
<protein>
    <recommendedName>
        <fullName evidence="2">YcaO domain-containing protein</fullName>
    </recommendedName>
</protein>
<comment type="caution">
    <text evidence="3">The sequence shown here is derived from an EMBL/GenBank/DDBJ whole genome shotgun (WGS) entry which is preliminary data.</text>
</comment>
<reference evidence="3 4" key="1">
    <citation type="journal article" date="2013" name="Genome Biol.">
        <title>Comparative genomics of the core and accessory genomes of 48 Sinorhizobium strains comprising five genospecies.</title>
        <authorList>
            <person name="Sugawara M."/>
            <person name="Epstein B."/>
            <person name="Badgley B.D."/>
            <person name="Unno T."/>
            <person name="Xu L."/>
            <person name="Reese J."/>
            <person name="Gyaneshwar P."/>
            <person name="Denny R."/>
            <person name="Mudge J."/>
            <person name="Bharti A.K."/>
            <person name="Farmer A.D."/>
            <person name="May G.D."/>
            <person name="Woodward J.E."/>
            <person name="Medigue C."/>
            <person name="Vallenet D."/>
            <person name="Lajus A."/>
            <person name="Rouy Z."/>
            <person name="Martinez-Vaz B."/>
            <person name="Tiffin P."/>
            <person name="Young N.D."/>
            <person name="Sadowsky M.J."/>
        </authorList>
    </citation>
    <scope>NUCLEOTIDE SEQUENCE [LARGE SCALE GENOMIC DNA]</scope>
    <source>
        <strain evidence="3 4">USDA4894</strain>
    </source>
</reference>
<accession>A0A6N7L6L9</accession>
<sequence>MLEPRHLTISSPRICAPLSKLPRIRAPRRLRSGPGNRSGSLALSSSVEPEDLPLKERSRSGGALSGFRDAILSGLRSPFATQTGPGEAEHCLRRVLPLCRRARITRVADLTGLDRIGLPVVQVVRPAALSEVTSLGRGLAMSEAALGAIMESLERFFAESVPAERVFLASADDIGLAEGLFEQLLAPGVGSNWRTREIHWITGIDIATGAAEPVPLELVHTRYTEPPPARDGLFIRTTTGLACHTSAYGAFLHGLFECIERDAMARAFATHGFFDRMRIAPSGLGDRVDRIGSVAGECGVSFGLWLAPSPTGVPVVWCQAIETGPGEPILALPTEGYAAGPSVAAAAASAMLEALSARAGAISGARDDQTRGHYRRSMDAVVSQARQLIVERASTARYVSGEVPIVDDLAALIEKTMAARVGPILAVPVGSDCETGVHCVRVILPGATPFSILR</sequence>
<gene>
    <name evidence="3" type="ORF">GHK62_00865</name>
</gene>
<dbReference type="NCBIfam" id="TIGR00702">
    <property type="entry name" value="YcaO-type kinase domain"/>
    <property type="match status" value="1"/>
</dbReference>
<dbReference type="Gene3D" id="3.30.1330.230">
    <property type="match status" value="1"/>
</dbReference>
<feature type="compositionally biased region" description="Polar residues" evidence="1">
    <location>
        <begin position="35"/>
        <end position="47"/>
    </location>
</feature>
<dbReference type="OrthoDB" id="109999at2"/>
<proteinExistence type="predicted"/>
<dbReference type="InterPro" id="IPR003776">
    <property type="entry name" value="YcaO-like_dom"/>
</dbReference>
<evidence type="ECO:0000256" key="1">
    <source>
        <dbReference type="SAM" id="MobiDB-lite"/>
    </source>
</evidence>
<dbReference type="PANTHER" id="PTHR37809">
    <property type="entry name" value="RIBOSOMAL PROTEIN S12 METHYLTHIOTRANSFERASE ACCESSORY FACTOR YCAO"/>
    <property type="match status" value="1"/>
</dbReference>
<feature type="region of interest" description="Disordered" evidence="1">
    <location>
        <begin position="25"/>
        <end position="61"/>
    </location>
</feature>
<dbReference type="AlphaFoldDB" id="A0A6N7L6L9"/>
<dbReference type="PANTHER" id="PTHR37809:SF1">
    <property type="entry name" value="RIBOSOMAL PROTEIN S12 METHYLTHIOTRANSFERASE ACCESSORY FACTOR YCAO"/>
    <property type="match status" value="1"/>
</dbReference>
<keyword evidence="4" id="KW-1185">Reference proteome</keyword>
<organism evidence="3 4">
    <name type="scientific">Sinorhizobium terangae</name>
    <dbReference type="NCBI Taxonomy" id="110322"/>
    <lineage>
        <taxon>Bacteria</taxon>
        <taxon>Pseudomonadati</taxon>
        <taxon>Pseudomonadota</taxon>
        <taxon>Alphaproteobacteria</taxon>
        <taxon>Hyphomicrobiales</taxon>
        <taxon>Rhizobiaceae</taxon>
        <taxon>Sinorhizobium/Ensifer group</taxon>
        <taxon>Sinorhizobium</taxon>
    </lineage>
</organism>
<name>A0A6N7L6L9_SINTE</name>